<dbReference type="SUPFAM" id="SSF81665">
    <property type="entry name" value="Calcium ATPase, transmembrane domain M"/>
    <property type="match status" value="1"/>
</dbReference>
<feature type="domain" description="EF-hand" evidence="25">
    <location>
        <begin position="2265"/>
        <end position="2300"/>
    </location>
</feature>
<feature type="compositionally biased region" description="Basic and acidic residues" evidence="22">
    <location>
        <begin position="1651"/>
        <end position="1667"/>
    </location>
</feature>
<keyword evidence="14 21" id="KW-0067">ATP-binding</keyword>
<evidence type="ECO:0000256" key="16">
    <source>
        <dbReference type="ARBA" id="ARBA00022967"/>
    </source>
</evidence>
<feature type="domain" description="EF-hand" evidence="25">
    <location>
        <begin position="2229"/>
        <end position="2264"/>
    </location>
</feature>
<dbReference type="PROSITE" id="PS50011">
    <property type="entry name" value="PROTEIN_KINASE_DOM"/>
    <property type="match status" value="3"/>
</dbReference>
<gene>
    <name evidence="26" type="primary">A02p056380.1_BraROA</name>
    <name evidence="26" type="ORF">IGI04_008475</name>
</gene>
<comment type="similarity">
    <text evidence="2">Belongs to the protein kinase superfamily. CAMK Ser/Thr protein kinase family. CaMK subfamily.</text>
</comment>
<dbReference type="InterPro" id="IPR006544">
    <property type="entry name" value="P-type_TPase_V"/>
</dbReference>
<feature type="transmembrane region" description="Helical" evidence="23">
    <location>
        <begin position="974"/>
        <end position="992"/>
    </location>
</feature>
<keyword evidence="13" id="KW-0106">Calcium</keyword>
<dbReference type="PROSITE" id="PS00108">
    <property type="entry name" value="PROTEIN_KINASE_ST"/>
    <property type="match status" value="3"/>
</dbReference>
<evidence type="ECO:0000256" key="15">
    <source>
        <dbReference type="ARBA" id="ARBA00022842"/>
    </source>
</evidence>
<dbReference type="InterPro" id="IPR018303">
    <property type="entry name" value="ATPase_P-typ_P_site"/>
</dbReference>
<dbReference type="Gene3D" id="3.30.200.20">
    <property type="entry name" value="Phosphorylase Kinase, domain 1"/>
    <property type="match status" value="3"/>
</dbReference>
<keyword evidence="15" id="KW-0460">Magnesium</keyword>
<dbReference type="InterPro" id="IPR012677">
    <property type="entry name" value="Nucleotide-bd_a/b_plait_sf"/>
</dbReference>
<dbReference type="InterPro" id="IPR011009">
    <property type="entry name" value="Kinase-like_dom_sf"/>
</dbReference>
<dbReference type="Gene3D" id="2.70.150.10">
    <property type="entry name" value="Calcium-transporting ATPase, cytoplasmic transduction domain A"/>
    <property type="match status" value="1"/>
</dbReference>
<dbReference type="PROSITE" id="PS50222">
    <property type="entry name" value="EF_HAND_2"/>
    <property type="match status" value="12"/>
</dbReference>
<evidence type="ECO:0000259" key="25">
    <source>
        <dbReference type="PROSITE" id="PS50222"/>
    </source>
</evidence>
<evidence type="ECO:0000256" key="23">
    <source>
        <dbReference type="SAM" id="Phobius"/>
    </source>
</evidence>
<evidence type="ECO:0000256" key="12">
    <source>
        <dbReference type="ARBA" id="ARBA00022824"/>
    </source>
</evidence>
<dbReference type="Gene3D" id="3.40.1110.10">
    <property type="entry name" value="Calcium-transporting ATPase, cytoplasmic domain N"/>
    <property type="match status" value="1"/>
</dbReference>
<dbReference type="InterPro" id="IPR050205">
    <property type="entry name" value="CDPK_Ser/Thr_kinases"/>
</dbReference>
<evidence type="ECO:0000256" key="5">
    <source>
        <dbReference type="ARBA" id="ARBA00022527"/>
    </source>
</evidence>
<proteinExistence type="inferred from homology"/>
<evidence type="ECO:0000256" key="7">
    <source>
        <dbReference type="ARBA" id="ARBA00022679"/>
    </source>
</evidence>
<feature type="transmembrane region" description="Helical" evidence="23">
    <location>
        <begin position="52"/>
        <end position="73"/>
    </location>
</feature>
<dbReference type="Gene3D" id="3.30.70.330">
    <property type="match status" value="1"/>
</dbReference>
<dbReference type="SFLD" id="SFLDF00027">
    <property type="entry name" value="p-type_atpase"/>
    <property type="match status" value="1"/>
</dbReference>
<feature type="transmembrane region" description="Helical" evidence="23">
    <location>
        <begin position="202"/>
        <end position="232"/>
    </location>
</feature>
<feature type="domain" description="EF-hand" evidence="25">
    <location>
        <begin position="2301"/>
        <end position="2336"/>
    </location>
</feature>
<dbReference type="EMBL" id="JADBGQ010000002">
    <property type="protein sequence ID" value="KAG5412156.1"/>
    <property type="molecule type" value="Genomic_DNA"/>
</dbReference>
<feature type="transmembrane region" description="Helical" evidence="23">
    <location>
        <begin position="1091"/>
        <end position="1111"/>
    </location>
</feature>
<dbReference type="InterPro" id="IPR023299">
    <property type="entry name" value="ATPase_P-typ_cyto_dom_N"/>
</dbReference>
<dbReference type="InterPro" id="IPR018253">
    <property type="entry name" value="DnaJ_domain_CS"/>
</dbReference>
<feature type="region of interest" description="Disordered" evidence="22">
    <location>
        <begin position="1765"/>
        <end position="1784"/>
    </location>
</feature>
<dbReference type="CDD" id="cd00051">
    <property type="entry name" value="EFh"/>
    <property type="match status" value="6"/>
</dbReference>
<feature type="domain" description="EF-hand" evidence="25">
    <location>
        <begin position="2792"/>
        <end position="2827"/>
    </location>
</feature>
<feature type="transmembrane region" description="Helical" evidence="23">
    <location>
        <begin position="403"/>
        <end position="422"/>
    </location>
</feature>
<keyword evidence="11" id="KW-0418">Kinase</keyword>
<evidence type="ECO:0000313" key="27">
    <source>
        <dbReference type="Proteomes" id="UP000823674"/>
    </source>
</evidence>
<comment type="caution">
    <text evidence="26">The sequence shown here is derived from an EMBL/GenBank/DDBJ whole genome shotgun (WGS) entry which is preliminary data.</text>
</comment>
<dbReference type="SUPFAM" id="SSF47473">
    <property type="entry name" value="EF-hand"/>
    <property type="match status" value="3"/>
</dbReference>
<dbReference type="InterPro" id="IPR001757">
    <property type="entry name" value="P_typ_ATPase"/>
</dbReference>
<evidence type="ECO:0000256" key="9">
    <source>
        <dbReference type="ARBA" id="ARBA00022723"/>
    </source>
</evidence>
<feature type="domain" description="EF-hand" evidence="25">
    <location>
        <begin position="3256"/>
        <end position="3291"/>
    </location>
</feature>
<dbReference type="SUPFAM" id="SSF56112">
    <property type="entry name" value="Protein kinase-like (PK-like)"/>
    <property type="match status" value="3"/>
</dbReference>
<dbReference type="InterPro" id="IPR008271">
    <property type="entry name" value="Ser/Thr_kinase_AS"/>
</dbReference>
<dbReference type="Proteomes" id="UP000823674">
    <property type="component" value="Chromosome A02"/>
</dbReference>
<comment type="subcellular location">
    <subcellularLocation>
        <location evidence="1">Endoplasmic reticulum membrane</location>
        <topology evidence="1">Multi-pass membrane protein</topology>
    </subcellularLocation>
</comment>
<feature type="transmembrane region" description="Helical" evidence="23">
    <location>
        <begin position="1060"/>
        <end position="1079"/>
    </location>
</feature>
<feature type="binding site" evidence="21">
    <location>
        <position position="2984"/>
    </location>
    <ligand>
        <name>ATP</name>
        <dbReference type="ChEBI" id="CHEBI:30616"/>
    </ligand>
</feature>
<dbReference type="InterPro" id="IPR023298">
    <property type="entry name" value="ATPase_P-typ_TM_dom_sf"/>
</dbReference>
<dbReference type="CDD" id="cd12429">
    <property type="entry name" value="RRM_DNAJC17"/>
    <property type="match status" value="1"/>
</dbReference>
<keyword evidence="9" id="KW-0479">Metal-binding</keyword>
<evidence type="ECO:0000256" key="20">
    <source>
        <dbReference type="ARBA" id="ARBA00048679"/>
    </source>
</evidence>
<feature type="domain" description="EF-hand" evidence="25">
    <location>
        <begin position="2828"/>
        <end position="2863"/>
    </location>
</feature>
<evidence type="ECO:0000256" key="6">
    <source>
        <dbReference type="ARBA" id="ARBA00022553"/>
    </source>
</evidence>
<dbReference type="NCBIfam" id="TIGR01494">
    <property type="entry name" value="ATPase_P-type"/>
    <property type="match status" value="1"/>
</dbReference>
<dbReference type="SUPFAM" id="SSF81653">
    <property type="entry name" value="Calcium ATPase, transduction domain A"/>
    <property type="match status" value="1"/>
</dbReference>
<dbReference type="CDD" id="cd05117">
    <property type="entry name" value="STKc_CAMK"/>
    <property type="match status" value="3"/>
</dbReference>
<dbReference type="InterPro" id="IPR023214">
    <property type="entry name" value="HAD_sf"/>
</dbReference>
<comment type="catalytic activity">
    <reaction evidence="19">
        <text>L-threonyl-[protein] + ATP = O-phospho-L-threonyl-[protein] + ADP + H(+)</text>
        <dbReference type="Rhea" id="RHEA:46608"/>
        <dbReference type="Rhea" id="RHEA-COMP:11060"/>
        <dbReference type="Rhea" id="RHEA-COMP:11605"/>
        <dbReference type="ChEBI" id="CHEBI:15378"/>
        <dbReference type="ChEBI" id="CHEBI:30013"/>
        <dbReference type="ChEBI" id="CHEBI:30616"/>
        <dbReference type="ChEBI" id="CHEBI:61977"/>
        <dbReference type="ChEBI" id="CHEBI:456216"/>
        <dbReference type="EC" id="2.7.11.1"/>
    </reaction>
</comment>
<dbReference type="InterPro" id="IPR000719">
    <property type="entry name" value="Prot_kinase_dom"/>
</dbReference>
<dbReference type="SUPFAM" id="SSF81660">
    <property type="entry name" value="Metal cation-transporting ATPase, ATP-binding domain N"/>
    <property type="match status" value="1"/>
</dbReference>
<dbReference type="PROSITE" id="PS00636">
    <property type="entry name" value="DNAJ_1"/>
    <property type="match status" value="1"/>
</dbReference>
<feature type="transmembrane region" description="Helical" evidence="23">
    <location>
        <begin position="28"/>
        <end position="46"/>
    </location>
</feature>
<name>A0ABQ7NMR5_BRACM</name>
<dbReference type="InterPro" id="IPR059080">
    <property type="entry name" value="WHD_PTC1"/>
</dbReference>
<dbReference type="SUPFAM" id="SSF56784">
    <property type="entry name" value="HAD-like"/>
    <property type="match status" value="1"/>
</dbReference>
<dbReference type="InterPro" id="IPR017441">
    <property type="entry name" value="Protein_kinase_ATP_BS"/>
</dbReference>
<evidence type="ECO:0000259" key="24">
    <source>
        <dbReference type="PROSITE" id="PS50011"/>
    </source>
</evidence>
<evidence type="ECO:0000256" key="3">
    <source>
        <dbReference type="ARBA" id="ARBA00006000"/>
    </source>
</evidence>
<dbReference type="InterPro" id="IPR057255">
    <property type="entry name" value="2TM_P5A-ATPase"/>
</dbReference>
<dbReference type="PRINTS" id="PR00119">
    <property type="entry name" value="CATATPASE"/>
</dbReference>
<dbReference type="InterPro" id="IPR002048">
    <property type="entry name" value="EF_hand_dom"/>
</dbReference>
<evidence type="ECO:0000256" key="8">
    <source>
        <dbReference type="ARBA" id="ARBA00022692"/>
    </source>
</evidence>
<protein>
    <recommendedName>
        <fullName evidence="4">non-specific serine/threonine protein kinase</fullName>
        <ecNumber evidence="4">2.7.11.1</ecNumber>
    </recommendedName>
</protein>
<dbReference type="PROSITE" id="PS00107">
    <property type="entry name" value="PROTEIN_KINASE_ATP"/>
    <property type="match status" value="3"/>
</dbReference>
<dbReference type="SFLD" id="SFLDS00003">
    <property type="entry name" value="Haloacid_Dehalogenase"/>
    <property type="match status" value="1"/>
</dbReference>
<feature type="domain" description="EF-hand" evidence="25">
    <location>
        <begin position="3328"/>
        <end position="3363"/>
    </location>
</feature>
<dbReference type="Pfam" id="PF00069">
    <property type="entry name" value="Pkinase"/>
    <property type="match status" value="3"/>
</dbReference>
<keyword evidence="8 23" id="KW-0812">Transmembrane</keyword>
<feature type="domain" description="EF-hand" evidence="25">
    <location>
        <begin position="3364"/>
        <end position="3397"/>
    </location>
</feature>
<feature type="region of interest" description="Disordered" evidence="22">
    <location>
        <begin position="831"/>
        <end position="878"/>
    </location>
</feature>
<evidence type="ECO:0000256" key="17">
    <source>
        <dbReference type="ARBA" id="ARBA00022989"/>
    </source>
</evidence>
<feature type="domain" description="EF-hand" evidence="25">
    <location>
        <begin position="2756"/>
        <end position="2791"/>
    </location>
</feature>
<dbReference type="Gene3D" id="3.40.50.1000">
    <property type="entry name" value="HAD superfamily/HAD-like"/>
    <property type="match status" value="1"/>
</dbReference>
<keyword evidence="5" id="KW-0723">Serine/threonine-protein kinase</keyword>
<dbReference type="InterPro" id="IPR044492">
    <property type="entry name" value="P_typ_ATPase_HD_dom"/>
</dbReference>
<feature type="binding site" evidence="21">
    <location>
        <position position="2484"/>
    </location>
    <ligand>
        <name>ATP</name>
        <dbReference type="ChEBI" id="CHEBI:30616"/>
    </ligand>
</feature>
<dbReference type="Gene3D" id="1.10.238.10">
    <property type="entry name" value="EF-hand"/>
    <property type="match status" value="5"/>
</dbReference>
<keyword evidence="18 23" id="KW-0472">Membrane</keyword>
<evidence type="ECO:0000256" key="10">
    <source>
        <dbReference type="ARBA" id="ARBA00022741"/>
    </source>
</evidence>
<dbReference type="Pfam" id="PF13246">
    <property type="entry name" value="Cation_ATPase"/>
    <property type="match status" value="1"/>
</dbReference>
<keyword evidence="6" id="KW-0597">Phosphoprotein</keyword>
<keyword evidence="17 23" id="KW-1133">Transmembrane helix</keyword>
<dbReference type="InterPro" id="IPR035979">
    <property type="entry name" value="RBD_domain_sf"/>
</dbReference>
<dbReference type="SMART" id="SM00220">
    <property type="entry name" value="S_TKc"/>
    <property type="match status" value="3"/>
</dbReference>
<evidence type="ECO:0000256" key="21">
    <source>
        <dbReference type="PROSITE-ProRule" id="PRU10141"/>
    </source>
</evidence>
<dbReference type="SFLD" id="SFLDG00002">
    <property type="entry name" value="C1.7:_P-type_atpase_like"/>
    <property type="match status" value="1"/>
</dbReference>
<feature type="domain" description="Protein kinase" evidence="24">
    <location>
        <begin position="1928"/>
        <end position="2186"/>
    </location>
</feature>
<evidence type="ECO:0000256" key="13">
    <source>
        <dbReference type="ARBA" id="ARBA00022837"/>
    </source>
</evidence>
<evidence type="ECO:0000256" key="14">
    <source>
        <dbReference type="ARBA" id="ARBA00022840"/>
    </source>
</evidence>
<dbReference type="EC" id="2.7.11.1" evidence="4"/>
<dbReference type="Pfam" id="PF25874">
    <property type="entry name" value="WHD_plant_repro"/>
    <property type="match status" value="1"/>
</dbReference>
<feature type="transmembrane region" description="Helical" evidence="23">
    <location>
        <begin position="1178"/>
        <end position="1196"/>
    </location>
</feature>
<keyword evidence="27" id="KW-1185">Reference proteome</keyword>
<evidence type="ECO:0000256" key="4">
    <source>
        <dbReference type="ARBA" id="ARBA00012513"/>
    </source>
</evidence>
<evidence type="ECO:0000313" key="26">
    <source>
        <dbReference type="EMBL" id="KAG5412156.1"/>
    </source>
</evidence>
<sequence>MSSFRVGGKVVDKVDLCRKKRSAWRLDVWPFAILYATWLTTIVPSIDFTDALIVFGGLLASHILVLLFTMWSVDFKCFVQFSKVNSISQADACKVTPAKFSGSKEVVPLHFRSQMTGSSSSGDTEEIFFDFRKQRFMYSKELGAFSKLPYPTKETFGHYLKCTGHGTEAKVATATEKWGRNVFDYPQPTFQKLLKENCTEPFFVFQVFCVGLWCLDEFWYYSVFTLFMLLMFESTMAKSRLKTLTDLRRVRVDSQTVMVYRCGRWAKLLGTDLLPGDVVSIGRPSTHTGGEDKTVPADMLLLVGSAIVNEAILTGESTPQWKVAIAGEGSDKKLSIKRDKNHVLFGGTKILQHSPDKTFPLKTPDGGCLAVVLRTGFETSQGKLMRTILFSTERVTANSWESGLFILFLVVFAVIAAGYVLVKGLEDPTRSKYKLLLGCSIIITSVIPPELPMELSIAVNTSLLALARRGIFCTEPFRIPFAGKVDLCCFDKTGTLTSDDMEFRGVGGLADGEEAETDMSKVPVRTLEILASCHALVFVDNKLVGDPLEKAALKGIDWSYKSDEKALPKRGNGNSVQIMQRYHFASHLKRMSVIVCIQQEYFVFVKGAPETIQDRLVDVPAAYIETYKRYTRQGSRVLALAFKRLPDMTASEVRDMDRDAVENDLTFAGFAVFNCPIRSDSATVLLELKNSSHDLVMITGDQALTACHVASKVHIVSNPVLILSQSRPGAEYKWMSPDEKEIIPYSDKEIETLAETHDLCIGGDIIEMLQATSATVRVIPFVKVFARVAPQQKELILTTFKAVGRGTLMCGDGTNDVGALKQAHVGVALLNTVTPSESSKDDPKSKSKKPKQPSEPASKTAIQNGEGSSKAKVPPQNRHLTAAELQRQKLKKMMDELNSDEGDGRSAPVVKLGDASMASPFTAKHASVAPVTDIIRQGRSTLVTTLQMFKILGLNCLATAYVLSVMYLDGVKLGDVQATISGVLTAAFFLFISHARPLQTLSAERPHPSVFSVYLFLSLLGQFAVHITFLIYSVKEAEKHMPEECIEPDATFHPNLVNTVSYMVSMMLQVATFAVNYMGHPFNQSIRENKPFFYALIAGAGFFTVIASDLFRDLNDSLKLVPLPEGMRDKLLLWALLMFVICYSWERMLRWAFPGKIPSWKHKQRSVTANLEKKKKTVWFTIPLAAKPSGSLYLWVLNRLVLLDQRHYSHFLVSLCKMSEKKLRPIKLNRYTMMGEDNSSSRNALVKVKLEKDKHVSSGSSSKAIVTVKLEKEEEEEGFHHVTRSVLKRKQLSQSLDNNSLVAVKSENYTFEKQRTTRWSTNRVDSAEQAMEDVLKEVGASFEKPISRGELRSIARKRIGDTGLLDHLLRHIDGNVTPGGADRFRRCYNTEGAMQYWLESADLLKVKCESGVPDPNWVPPPWWKLQGVIKLEPGDCEPSFNLKDAIDQMKSDIKELVADVAHIKRESGVPDTDLIPLSQWKIKRSAHESPLSQSSTVSSKLREEIDKMKSDIKNLVSKPKLPDHADANEKRFTECMKWKVETDKKIAEISNSLTSTQSMVKELASWKDKVEHQLVGISHSQNNLQANGSKSPHNWEHLLHSTNLDDFTVNGFDPWDVEADLTDVLPPNARKSSFQDHMWFEEQSVLNSEMQRTERGDSRSSNQDKAELTPGSSVTAGPRSDIDDPTILSQETLKELVSWKAKAEQQLMEMSDAIKCPDDPDAHEKFQRVKTSYEVLKDEKGRKLFDELLRIQLVRLGVVMKRRGTGSGGVDGKRKEDRSGAGVQLDKERGLKVSWDTTGEGYTAGRLREVFENFGGVEDVVIRSTKKKCSALIVMATKDEAVEATRTLCGDLSNPLLVVPLQRGQTYFVTAKKSVEPQSNIVGTGYQAYEDQVMEKLRKEMSDSQTIASESRVRWVLPYQTKNLKDDYFLGRVLGQGQFGTTFLCSHKETGQKLACKSIPKRTLLCQEDCDQVLREIQIMHHLSEYPNVVRIQETYEDDTSVHLVMELCEGGELFDRIAQKGHYSERDAAKVIKTIVSVVEACHSLGVMHRDLKPENFLFSSSDEDASLKSTDFGVSVFCEPGTTFSELVGSAYYVAPEVLLKHYGRECDVWSAGVILYVLLCGFAPFDAGTDNGIFREILQGKLDFETDPWPSISESAKDLTMKMLESDPKKRLTAYQVLCHPWIVDDTVAPDKPLDFAVVSRLKRFSAINKLKKMALRVVAEKLSEEEIGGLKELFKMIDTDNSGTITFEELKDCIRRVGSELVESEIQELLQAADVDGSGTIDYGEFLAATIHLNKLEREENLVNAFSFFDKDSSGCITMDELQQAWKQFGIKDSNLDKMIKDIDQDNDGQINYGEFVAMMRKGNGNCNWNQAFNSYQTVILPVIRGYTAGRLREVFGGVEDVVVRSTKKKCSALIVMATKAEAVRTRKTMASESRTRWVLPYKTKNLKDDYLLGRVLGQGQYGTTFLCTHNETGQKLACKSIPKRKLLRQEHFDRVLREIQIMHHLSENPNVVRIQSTYEDATSVHLVMELCEGGELFERIAKKGHHSEREAAKVTKTIVAVIEACHSLGVMHRDLKPENFLFSSCDEDALLKSIDFGLSVFCKPGTTFSKLVGSAYYVAPEVLRRHYGRECDVWSAGVILYMLLCGFPPFNAGTERGIFRKILQGKLDFETDPWPSISESAKDLIKKMLESDPKRRLTAHQVLCHPWIVDDTVAPDKPLGFAVVSRLKRFSAMNKLKKMALRVVAERLSEEEIGGLKELFKMIDTDNSGTITFEELKDSVRCVGSELVESEIQQLLQAADVDESGTIDYGEFLAATIHLNKLEREENLVAAFSFFDKDASGCITVDELQQAWKQFGIKDSNLDKMIKDIDQDCDGRIDYGEFVAMMRKGNGGSDGISRRTMRNTQLWNFLDRTFCFCFKTKKVKTLKTMASESRTRWVLPYKTKNLRDDYVLGRVLGQGQYGTTSLCTHKETGQKLACKTIPKRKLLCQEDYDDVLREIQIMHHLSEYPNVVRIQETYEDETSVHLVMELCEGGELFDRIAEKGHYSEREAAKVIKTIVSVVEACHSLGVVHRDLKPENFLFSSTDEDSSLKSTDFGLSVFFKPGATFTDLVGSAYYVAPEVLNRHYGRECDVWSAGVILYILLCGFPPFNAGTKYGIFRKIRQGKVEFETSPWPSISESAKDLIGKMLESNPQKRLTAHQVLCHPWIVDDTVAPDKPLDFAVVSRLKRFSAMNKLKKTALRVVAERLSEEEIGGLKELFKMIDTDNSGTITFEELKDSVRRVGSELVESEIKELLEAADVDESGTIDYGEFLAATIHLNKLEREENLVNAFSFFDKDSSGCITMDELQQAWKQFGIKDSHLDEMIKDIDHDNDGQINYGEFVAMMRKGNDNVGISRRTMWNTLNFENPLPDESNELS</sequence>
<feature type="binding site" evidence="21">
    <location>
        <position position="1957"/>
    </location>
    <ligand>
        <name>ATP</name>
        <dbReference type="ChEBI" id="CHEBI:30616"/>
    </ligand>
</feature>
<keyword evidence="10 21" id="KW-0547">Nucleotide-binding</keyword>
<dbReference type="SUPFAM" id="SSF54928">
    <property type="entry name" value="RNA-binding domain, RBD"/>
    <property type="match status" value="1"/>
</dbReference>
<dbReference type="PROSITE" id="PS00154">
    <property type="entry name" value="ATPASE_E1_E2"/>
    <property type="match status" value="1"/>
</dbReference>
<dbReference type="InterPro" id="IPR018247">
    <property type="entry name" value="EF_Hand_1_Ca_BS"/>
</dbReference>
<reference evidence="26 27" key="1">
    <citation type="submission" date="2021-03" db="EMBL/GenBank/DDBJ databases">
        <authorList>
            <person name="King G.J."/>
            <person name="Bancroft I."/>
            <person name="Baten A."/>
            <person name="Bloomfield J."/>
            <person name="Borpatragohain P."/>
            <person name="He Z."/>
            <person name="Irish N."/>
            <person name="Irwin J."/>
            <person name="Liu K."/>
            <person name="Mauleon R.P."/>
            <person name="Moore J."/>
            <person name="Morris R."/>
            <person name="Ostergaard L."/>
            <person name="Wang B."/>
            <person name="Wells R."/>
        </authorList>
    </citation>
    <scope>NUCLEOTIDE SEQUENCE [LARGE SCALE GENOMIC DNA]</scope>
    <source>
        <strain evidence="26">R-o-18</strain>
        <tissue evidence="26">Leaf</tissue>
    </source>
</reference>
<dbReference type="InterPro" id="IPR036412">
    <property type="entry name" value="HAD-like_sf"/>
</dbReference>
<feature type="domain" description="Protein kinase" evidence="24">
    <location>
        <begin position="2455"/>
        <end position="2713"/>
    </location>
</feature>
<dbReference type="PANTHER" id="PTHR24349">
    <property type="entry name" value="SERINE/THREONINE-PROTEIN KINASE"/>
    <property type="match status" value="1"/>
</dbReference>
<dbReference type="CDD" id="cd07543">
    <property type="entry name" value="P-type_ATPase_cation"/>
    <property type="match status" value="1"/>
</dbReference>
<feature type="domain" description="EF-hand" evidence="25">
    <location>
        <begin position="3292"/>
        <end position="3327"/>
    </location>
</feature>
<feature type="transmembrane region" description="Helical" evidence="23">
    <location>
        <begin position="1131"/>
        <end position="1153"/>
    </location>
</feature>
<dbReference type="InterPro" id="IPR008250">
    <property type="entry name" value="ATPase_P-typ_transduc_dom_A_sf"/>
</dbReference>
<feature type="compositionally biased region" description="Basic and acidic residues" evidence="22">
    <location>
        <begin position="1771"/>
        <end position="1784"/>
    </location>
</feature>
<feature type="transmembrane region" description="Helical" evidence="23">
    <location>
        <begin position="949"/>
        <end position="968"/>
    </location>
</feature>
<accession>A0ABQ7NMR5</accession>
<comment type="catalytic activity">
    <reaction evidence="20">
        <text>L-seryl-[protein] + ATP = O-phospho-L-seryl-[protein] + ADP + H(+)</text>
        <dbReference type="Rhea" id="RHEA:17989"/>
        <dbReference type="Rhea" id="RHEA-COMP:9863"/>
        <dbReference type="Rhea" id="RHEA-COMP:11604"/>
        <dbReference type="ChEBI" id="CHEBI:15378"/>
        <dbReference type="ChEBI" id="CHEBI:29999"/>
        <dbReference type="ChEBI" id="CHEBI:30616"/>
        <dbReference type="ChEBI" id="CHEBI:83421"/>
        <dbReference type="ChEBI" id="CHEBI:456216"/>
        <dbReference type="EC" id="2.7.11.1"/>
    </reaction>
</comment>
<dbReference type="Gene3D" id="1.10.510.10">
    <property type="entry name" value="Transferase(Phosphotransferase) domain 1"/>
    <property type="match status" value="3"/>
</dbReference>
<dbReference type="Pfam" id="PF00122">
    <property type="entry name" value="E1-E2_ATPase"/>
    <property type="match status" value="1"/>
</dbReference>
<evidence type="ECO:0000256" key="11">
    <source>
        <dbReference type="ARBA" id="ARBA00022777"/>
    </source>
</evidence>
<evidence type="ECO:0000256" key="22">
    <source>
        <dbReference type="SAM" id="MobiDB-lite"/>
    </source>
</evidence>
<dbReference type="InterPro" id="IPR047820">
    <property type="entry name" value="P5A-type_ATPase"/>
</dbReference>
<dbReference type="Pfam" id="PF23143">
    <property type="entry name" value="2TM_P5A-ATPase"/>
    <property type="match status" value="1"/>
</dbReference>
<dbReference type="Pfam" id="PF13499">
    <property type="entry name" value="EF-hand_7"/>
    <property type="match status" value="6"/>
</dbReference>
<comment type="similarity">
    <text evidence="3">Belongs to the cation transport ATPase (P-type) (TC 3.A.3) family. Type V subfamily.</text>
</comment>
<keyword evidence="7" id="KW-0808">Transferase</keyword>
<organism evidence="26 27">
    <name type="scientific">Brassica rapa subsp. trilocularis</name>
    <dbReference type="NCBI Taxonomy" id="1813537"/>
    <lineage>
        <taxon>Eukaryota</taxon>
        <taxon>Viridiplantae</taxon>
        <taxon>Streptophyta</taxon>
        <taxon>Embryophyta</taxon>
        <taxon>Tracheophyta</taxon>
        <taxon>Spermatophyta</taxon>
        <taxon>Magnoliopsida</taxon>
        <taxon>eudicotyledons</taxon>
        <taxon>Gunneridae</taxon>
        <taxon>Pentapetalae</taxon>
        <taxon>rosids</taxon>
        <taxon>malvids</taxon>
        <taxon>Brassicales</taxon>
        <taxon>Brassicaceae</taxon>
        <taxon>Brassiceae</taxon>
        <taxon>Brassica</taxon>
    </lineage>
</organism>
<feature type="domain" description="EF-hand" evidence="25">
    <location>
        <begin position="2867"/>
        <end position="2897"/>
    </location>
</feature>
<evidence type="ECO:0000256" key="19">
    <source>
        <dbReference type="ARBA" id="ARBA00047899"/>
    </source>
</evidence>
<keyword evidence="16" id="KW-1278">Translocase</keyword>
<dbReference type="SMART" id="SM00054">
    <property type="entry name" value="EFh"/>
    <property type="match status" value="12"/>
</dbReference>
<evidence type="ECO:0000256" key="1">
    <source>
        <dbReference type="ARBA" id="ARBA00004477"/>
    </source>
</evidence>
<feature type="region of interest" description="Disordered" evidence="22">
    <location>
        <begin position="1647"/>
        <end position="1685"/>
    </location>
</feature>
<dbReference type="NCBIfam" id="TIGR01657">
    <property type="entry name" value="P-ATPase-V"/>
    <property type="match status" value="1"/>
</dbReference>
<keyword evidence="12" id="KW-0256">Endoplasmic reticulum</keyword>
<evidence type="ECO:0000256" key="2">
    <source>
        <dbReference type="ARBA" id="ARBA00005354"/>
    </source>
</evidence>
<feature type="transmembrane region" description="Helical" evidence="23">
    <location>
        <begin position="1013"/>
        <end position="1034"/>
    </location>
</feature>
<dbReference type="InterPro" id="IPR034254">
    <property type="entry name" value="DNAJC17_RRM"/>
</dbReference>
<dbReference type="InterPro" id="IPR059000">
    <property type="entry name" value="ATPase_P-type_domA"/>
</dbReference>
<evidence type="ECO:0000256" key="18">
    <source>
        <dbReference type="ARBA" id="ARBA00023136"/>
    </source>
</evidence>
<dbReference type="InterPro" id="IPR011992">
    <property type="entry name" value="EF-hand-dom_pair"/>
</dbReference>
<feature type="domain" description="EF-hand" evidence="25">
    <location>
        <begin position="2340"/>
        <end position="2370"/>
    </location>
</feature>
<dbReference type="PROSITE" id="PS00018">
    <property type="entry name" value="EF_HAND_1"/>
    <property type="match status" value="12"/>
</dbReference>
<feature type="domain" description="Protein kinase" evidence="24">
    <location>
        <begin position="2955"/>
        <end position="3213"/>
    </location>
</feature>